<feature type="region of interest" description="Disordered" evidence="1">
    <location>
        <begin position="1"/>
        <end position="60"/>
    </location>
</feature>
<feature type="compositionally biased region" description="Low complexity" evidence="1">
    <location>
        <begin position="7"/>
        <end position="52"/>
    </location>
</feature>
<evidence type="ECO:0000313" key="3">
    <source>
        <dbReference type="Proteomes" id="UP000805841"/>
    </source>
</evidence>
<gene>
    <name evidence="2" type="ORF">HAQ05_25225</name>
</gene>
<sequence>MTDAVDTATTTASGTESATSQAATTEQQTAATDQSQQQAAQSTEQSAEAQQAPAIPEKYEFSNLPEGYTLDEAALGEWSGVFKELGLTQEQAQKLVEMDAKRYTAANSPEAQLQAAIEARNSHVAQWETAVKQDKELGGAKLAESRSIAQKALADFGTPELSAMLKESGLGSHPEVVRFFHKVGKELSEGKLHRAATDVPAERSIAERMYPNYPK</sequence>
<reference evidence="2 3" key="1">
    <citation type="journal article" date="2020" name="Insects">
        <title>Bacteria Belonging to Pseudomonas typographi sp. nov. from the Bark Beetle Ips typographus Have Genomic Potential to Aid in the Host Ecology.</title>
        <authorList>
            <person name="Peral-Aranega E."/>
            <person name="Saati-Santamaria Z."/>
            <person name="Kolarik M."/>
            <person name="Rivas R."/>
            <person name="Garcia-Fraile P."/>
        </authorList>
    </citation>
    <scope>NUCLEOTIDE SEQUENCE [LARGE SCALE GENOMIC DNA]</scope>
    <source>
        <strain evidence="2 3">CA3A</strain>
    </source>
</reference>
<protein>
    <submittedName>
        <fullName evidence="2">Peptidase</fullName>
    </submittedName>
</protein>
<evidence type="ECO:0000313" key="2">
    <source>
        <dbReference type="EMBL" id="MBD1601983.1"/>
    </source>
</evidence>
<proteinExistence type="predicted"/>
<dbReference type="EMBL" id="JAAOCA010000047">
    <property type="protein sequence ID" value="MBD1601983.1"/>
    <property type="molecule type" value="Genomic_DNA"/>
</dbReference>
<accession>A0ABR7Z9E2</accession>
<organism evidence="2 3">
    <name type="scientific">Pseudomonas typographi</name>
    <dbReference type="NCBI Taxonomy" id="2715964"/>
    <lineage>
        <taxon>Bacteria</taxon>
        <taxon>Pseudomonadati</taxon>
        <taxon>Pseudomonadota</taxon>
        <taxon>Gammaproteobacteria</taxon>
        <taxon>Pseudomonadales</taxon>
        <taxon>Pseudomonadaceae</taxon>
        <taxon>Pseudomonas</taxon>
    </lineage>
</organism>
<comment type="caution">
    <text evidence="2">The sequence shown here is derived from an EMBL/GenBank/DDBJ whole genome shotgun (WGS) entry which is preliminary data.</text>
</comment>
<dbReference type="RefSeq" id="WP_190426204.1">
    <property type="nucleotide sequence ID" value="NZ_JAAOCA010000047.1"/>
</dbReference>
<keyword evidence="3" id="KW-1185">Reference proteome</keyword>
<name>A0ABR7Z9E2_9PSED</name>
<evidence type="ECO:0000256" key="1">
    <source>
        <dbReference type="SAM" id="MobiDB-lite"/>
    </source>
</evidence>
<dbReference type="Proteomes" id="UP000805841">
    <property type="component" value="Unassembled WGS sequence"/>
</dbReference>